<name>A0A1L9P9Z1_ASPVE</name>
<dbReference type="VEuPathDB" id="FungiDB:ASPVEDRAFT_25176"/>
<accession>A0A1L9P9Z1</accession>
<dbReference type="OrthoDB" id="540004at2759"/>
<keyword evidence="2" id="KW-1185">Reference proteome</keyword>
<sequence>MMHLPSTASTRSSRVNHVLITSSSTSQPSEASKPSNTSTFNAAQALTHSGWQGEGLSTSPGEISIQSVSSTYGKLDEEKLSLRHAYFGQDSPTTTYWEEPCAAKDQGELSHGIGVVAQPLLRNAGLKGVFQPTSASVGVGIGELPETHAHVGYRRHAPLQAVREWNEYIKS</sequence>
<reference evidence="2" key="1">
    <citation type="journal article" date="2017" name="Genome Biol.">
        <title>Comparative genomics reveals high biological diversity and specific adaptations in the industrially and medically important fungal genus Aspergillus.</title>
        <authorList>
            <person name="de Vries R.P."/>
            <person name="Riley R."/>
            <person name="Wiebenga A."/>
            <person name="Aguilar-Osorio G."/>
            <person name="Amillis S."/>
            <person name="Uchima C.A."/>
            <person name="Anderluh G."/>
            <person name="Asadollahi M."/>
            <person name="Askin M."/>
            <person name="Barry K."/>
            <person name="Battaglia E."/>
            <person name="Bayram O."/>
            <person name="Benocci T."/>
            <person name="Braus-Stromeyer S.A."/>
            <person name="Caldana C."/>
            <person name="Canovas D."/>
            <person name="Cerqueira G.C."/>
            <person name="Chen F."/>
            <person name="Chen W."/>
            <person name="Choi C."/>
            <person name="Clum A."/>
            <person name="Dos Santos R.A."/>
            <person name="Damasio A.R."/>
            <person name="Diallinas G."/>
            <person name="Emri T."/>
            <person name="Fekete E."/>
            <person name="Flipphi M."/>
            <person name="Freyberg S."/>
            <person name="Gallo A."/>
            <person name="Gournas C."/>
            <person name="Habgood R."/>
            <person name="Hainaut M."/>
            <person name="Harispe M.L."/>
            <person name="Henrissat B."/>
            <person name="Hilden K.S."/>
            <person name="Hope R."/>
            <person name="Hossain A."/>
            <person name="Karabika E."/>
            <person name="Karaffa L."/>
            <person name="Karanyi Z."/>
            <person name="Krasevec N."/>
            <person name="Kuo A."/>
            <person name="Kusch H."/>
            <person name="LaButti K."/>
            <person name="Lagendijk E.L."/>
            <person name="Lapidus A."/>
            <person name="Levasseur A."/>
            <person name="Lindquist E."/>
            <person name="Lipzen A."/>
            <person name="Logrieco A.F."/>
            <person name="MacCabe A."/>
            <person name="Maekelae M.R."/>
            <person name="Malavazi I."/>
            <person name="Melin P."/>
            <person name="Meyer V."/>
            <person name="Mielnichuk N."/>
            <person name="Miskei M."/>
            <person name="Molnar A.P."/>
            <person name="Mule G."/>
            <person name="Ngan C.Y."/>
            <person name="Orejas M."/>
            <person name="Orosz E."/>
            <person name="Ouedraogo J.P."/>
            <person name="Overkamp K.M."/>
            <person name="Park H.-S."/>
            <person name="Perrone G."/>
            <person name="Piumi F."/>
            <person name="Punt P.J."/>
            <person name="Ram A.F."/>
            <person name="Ramon A."/>
            <person name="Rauscher S."/>
            <person name="Record E."/>
            <person name="Riano-Pachon D.M."/>
            <person name="Robert V."/>
            <person name="Roehrig J."/>
            <person name="Ruller R."/>
            <person name="Salamov A."/>
            <person name="Salih N.S."/>
            <person name="Samson R.A."/>
            <person name="Sandor E."/>
            <person name="Sanguinetti M."/>
            <person name="Schuetze T."/>
            <person name="Sepcic K."/>
            <person name="Shelest E."/>
            <person name="Sherlock G."/>
            <person name="Sophianopoulou V."/>
            <person name="Squina F.M."/>
            <person name="Sun H."/>
            <person name="Susca A."/>
            <person name="Todd R.B."/>
            <person name="Tsang A."/>
            <person name="Unkles S.E."/>
            <person name="van de Wiele N."/>
            <person name="van Rossen-Uffink D."/>
            <person name="Oliveira J.V."/>
            <person name="Vesth T.C."/>
            <person name="Visser J."/>
            <person name="Yu J.-H."/>
            <person name="Zhou M."/>
            <person name="Andersen M.R."/>
            <person name="Archer D.B."/>
            <person name="Baker S.E."/>
            <person name="Benoit I."/>
            <person name="Brakhage A.A."/>
            <person name="Braus G.H."/>
            <person name="Fischer R."/>
            <person name="Frisvad J.C."/>
            <person name="Goldman G.H."/>
            <person name="Houbraken J."/>
            <person name="Oakley B."/>
            <person name="Pocsi I."/>
            <person name="Scazzocchio C."/>
            <person name="Seiboth B."/>
            <person name="vanKuyk P.A."/>
            <person name="Wortman J."/>
            <person name="Dyer P.S."/>
            <person name="Grigoriev I.V."/>
        </authorList>
    </citation>
    <scope>NUCLEOTIDE SEQUENCE [LARGE SCALE GENOMIC DNA]</scope>
    <source>
        <strain evidence="2">CBS 583.65</strain>
    </source>
</reference>
<gene>
    <name evidence="1" type="ORF">ASPVEDRAFT_25176</name>
</gene>
<dbReference type="Proteomes" id="UP000184073">
    <property type="component" value="Unassembled WGS sequence"/>
</dbReference>
<evidence type="ECO:0000313" key="2">
    <source>
        <dbReference type="Proteomes" id="UP000184073"/>
    </source>
</evidence>
<proteinExistence type="predicted"/>
<organism evidence="1 2">
    <name type="scientific">Aspergillus versicolor CBS 583.65</name>
    <dbReference type="NCBI Taxonomy" id="1036611"/>
    <lineage>
        <taxon>Eukaryota</taxon>
        <taxon>Fungi</taxon>
        <taxon>Dikarya</taxon>
        <taxon>Ascomycota</taxon>
        <taxon>Pezizomycotina</taxon>
        <taxon>Eurotiomycetes</taxon>
        <taxon>Eurotiomycetidae</taxon>
        <taxon>Eurotiales</taxon>
        <taxon>Aspergillaceae</taxon>
        <taxon>Aspergillus</taxon>
        <taxon>Aspergillus subgen. Nidulantes</taxon>
    </lineage>
</organism>
<evidence type="ECO:0000313" key="1">
    <source>
        <dbReference type="EMBL" id="OJI98283.1"/>
    </source>
</evidence>
<protein>
    <submittedName>
        <fullName evidence="1">Uncharacterized protein</fullName>
    </submittedName>
</protein>
<dbReference type="EMBL" id="KV878126">
    <property type="protein sequence ID" value="OJI98283.1"/>
    <property type="molecule type" value="Genomic_DNA"/>
</dbReference>
<dbReference type="GeneID" id="63725259"/>
<dbReference type="RefSeq" id="XP_040664046.1">
    <property type="nucleotide sequence ID" value="XM_040809748.1"/>
</dbReference>
<dbReference type="AlphaFoldDB" id="A0A1L9P9Z1"/>